<dbReference type="InterPro" id="IPR011989">
    <property type="entry name" value="ARM-like"/>
</dbReference>
<dbReference type="SUPFAM" id="SSF48371">
    <property type="entry name" value="ARM repeat"/>
    <property type="match status" value="1"/>
</dbReference>
<dbReference type="AlphaFoldDB" id="A0A2G4F2T7"/>
<reference evidence="4" key="1">
    <citation type="submission" date="2017-10" db="EMBL/GenBank/DDBJ databases">
        <title>Draft genome sequence of the planktic cyanobacteria Tychonema bourrellyi isolated from alpine lentic freshwater.</title>
        <authorList>
            <person name="Tett A."/>
            <person name="Armanini F."/>
            <person name="Asnicar F."/>
            <person name="Boscaini A."/>
            <person name="Pasolli E."/>
            <person name="Zolfo M."/>
            <person name="Donati C."/>
            <person name="Salmaso N."/>
            <person name="Segata N."/>
        </authorList>
    </citation>
    <scope>NUCLEOTIDE SEQUENCE</scope>
    <source>
        <strain evidence="4">FEM_GT703</strain>
    </source>
</reference>
<dbReference type="RefSeq" id="WP_096831830.1">
    <property type="nucleotide sequence ID" value="NZ_NXIB02000032.1"/>
</dbReference>
<keyword evidence="5" id="KW-1185">Reference proteome</keyword>
<dbReference type="InterPro" id="IPR016024">
    <property type="entry name" value="ARM-type_fold"/>
</dbReference>
<dbReference type="EMBL" id="NXIB02000032">
    <property type="protein sequence ID" value="PHX56058.1"/>
    <property type="molecule type" value="Genomic_DNA"/>
</dbReference>
<gene>
    <name evidence="4" type="ORF">CP500_007445</name>
</gene>
<name>A0A2G4F2T7_9CYAN</name>
<dbReference type="InterPro" id="IPR000357">
    <property type="entry name" value="HEAT"/>
</dbReference>
<dbReference type="Pfam" id="PF13646">
    <property type="entry name" value="HEAT_2"/>
    <property type="match status" value="1"/>
</dbReference>
<dbReference type="GO" id="GO:0030089">
    <property type="term" value="C:phycobilisome"/>
    <property type="evidence" value="ECO:0007669"/>
    <property type="project" value="UniProtKB-KW"/>
</dbReference>
<keyword evidence="2" id="KW-0677">Repeat</keyword>
<accession>A0A2G4F2T7</accession>
<proteinExistence type="predicted"/>
<evidence type="ECO:0000256" key="1">
    <source>
        <dbReference type="ARBA" id="ARBA00022549"/>
    </source>
</evidence>
<evidence type="ECO:0000256" key="2">
    <source>
        <dbReference type="ARBA" id="ARBA00022737"/>
    </source>
</evidence>
<organism evidence="4 5">
    <name type="scientific">Tychonema bourrellyi FEM_GT703</name>
    <dbReference type="NCBI Taxonomy" id="2040638"/>
    <lineage>
        <taxon>Bacteria</taxon>
        <taxon>Bacillati</taxon>
        <taxon>Cyanobacteriota</taxon>
        <taxon>Cyanophyceae</taxon>
        <taxon>Oscillatoriophycideae</taxon>
        <taxon>Oscillatoriales</taxon>
        <taxon>Microcoleaceae</taxon>
        <taxon>Tychonema</taxon>
    </lineage>
</organism>
<dbReference type="OrthoDB" id="428465at2"/>
<sequence length="207" mass="21669">MTNQLIQAVEQADSSEGLLNAVKALAAADLTEAIPTLITVLGYNNPGAAVAAVDGLIQIGEPAVQPLLEQLDGYNYGARAWAVRALAGIGDPRGLDILLDAAANDFALSVRRAAAKGLGTICWELMPIEQIAEAQGNTSKTLLQASQDPEWVVRYAAVGGLQALAGAAVQPDWLSAVLTRLEEIVSGDETSSVRARAWVAQQKLLLS</sequence>
<evidence type="ECO:0000313" key="4">
    <source>
        <dbReference type="EMBL" id="PHX56058.1"/>
    </source>
</evidence>
<evidence type="ECO:0000313" key="5">
    <source>
        <dbReference type="Proteomes" id="UP000226442"/>
    </source>
</evidence>
<protein>
    <submittedName>
        <fullName evidence="4">Phycobilisome maturation protein</fullName>
    </submittedName>
</protein>
<dbReference type="Proteomes" id="UP000226442">
    <property type="component" value="Unassembled WGS sequence"/>
</dbReference>
<evidence type="ECO:0000256" key="3">
    <source>
        <dbReference type="ARBA" id="ARBA00022738"/>
    </source>
</evidence>
<keyword evidence="3" id="KW-0605">Phycobilisome</keyword>
<dbReference type="Gene3D" id="1.25.10.10">
    <property type="entry name" value="Leucine-rich Repeat Variant"/>
    <property type="match status" value="1"/>
</dbReference>
<dbReference type="Pfam" id="PF02985">
    <property type="entry name" value="HEAT"/>
    <property type="match status" value="1"/>
</dbReference>
<keyword evidence="1" id="KW-0042">Antenna complex</keyword>
<comment type="caution">
    <text evidence="4">The sequence shown here is derived from an EMBL/GenBank/DDBJ whole genome shotgun (WGS) entry which is preliminary data.</text>
</comment>